<sequence length="161" mass="19122">MKQKLDDRHMLISTKHYPMRVASAPKKRHKAVIGVGGNVGDVLRRFEHLFWLLKRSPHLQIIQSAPILKNPPFGFRYQPDFYNTLVVISTSLTPRELLRYLLHVEKKFRRKRYFKDAPRTLDLDIIFYDDIEITSDKLTIPHPDWMKRDSVLIPLKYLKGR</sequence>
<organism evidence="9">
    <name type="scientific">hydrothermal vent metagenome</name>
    <dbReference type="NCBI Taxonomy" id="652676"/>
    <lineage>
        <taxon>unclassified sequences</taxon>
        <taxon>metagenomes</taxon>
        <taxon>ecological metagenomes</taxon>
    </lineage>
</organism>
<dbReference type="SUPFAM" id="SSF55083">
    <property type="entry name" value="6-hydroxymethyl-7,8-dihydropterin pyrophosphokinase, HPPK"/>
    <property type="match status" value="1"/>
</dbReference>
<keyword evidence="3 9" id="KW-0808">Transferase</keyword>
<dbReference type="PANTHER" id="PTHR43071:SF1">
    <property type="entry name" value="2-AMINO-4-HYDROXY-6-HYDROXYMETHYLDIHYDROPTERIDINE PYROPHOSPHOKINASE"/>
    <property type="match status" value="1"/>
</dbReference>
<protein>
    <recommendedName>
        <fullName evidence="2">2-amino-4-hydroxy-6-hydroxymethyldihydropteridine diphosphokinase</fullName>
        <ecNumber evidence="2">2.7.6.3</ecNumber>
    </recommendedName>
</protein>
<dbReference type="GO" id="GO:0046654">
    <property type="term" value="P:tetrahydrofolate biosynthetic process"/>
    <property type="evidence" value="ECO:0007669"/>
    <property type="project" value="UniProtKB-UniPathway"/>
</dbReference>
<evidence type="ECO:0000256" key="1">
    <source>
        <dbReference type="ARBA" id="ARBA00005051"/>
    </source>
</evidence>
<dbReference type="UniPathway" id="UPA00077">
    <property type="reaction ID" value="UER00155"/>
</dbReference>
<comment type="pathway">
    <text evidence="1">Cofactor biosynthesis; tetrahydrofolate biosynthesis; 2-amino-4-hydroxy-6-hydroxymethyl-7,8-dihydropteridine diphosphate from 7,8-dihydroneopterin triphosphate: step 4/4.</text>
</comment>
<accession>A0A1W1C537</accession>
<dbReference type="GO" id="GO:0003848">
    <property type="term" value="F:2-amino-4-hydroxy-6-hydroxymethyldihydropteridine diphosphokinase activity"/>
    <property type="evidence" value="ECO:0007669"/>
    <property type="project" value="UniProtKB-EC"/>
</dbReference>
<dbReference type="InterPro" id="IPR035907">
    <property type="entry name" value="Hppk_sf"/>
</dbReference>
<keyword evidence="7" id="KW-0289">Folate biosynthesis</keyword>
<dbReference type="InterPro" id="IPR000550">
    <property type="entry name" value="Hppk"/>
</dbReference>
<evidence type="ECO:0000313" key="9">
    <source>
        <dbReference type="EMBL" id="SFV60844.1"/>
    </source>
</evidence>
<keyword evidence="5 9" id="KW-0418">Kinase</keyword>
<feature type="domain" description="7,8-dihydro-6-hydroxymethylpterin-pyrophosphokinase" evidence="8">
    <location>
        <begin position="115"/>
        <end position="126"/>
    </location>
</feature>
<reference evidence="9" key="1">
    <citation type="submission" date="2016-10" db="EMBL/GenBank/DDBJ databases">
        <authorList>
            <person name="de Groot N.N."/>
        </authorList>
    </citation>
    <scope>NUCLEOTIDE SEQUENCE</scope>
</reference>
<evidence type="ECO:0000256" key="7">
    <source>
        <dbReference type="ARBA" id="ARBA00022909"/>
    </source>
</evidence>
<dbReference type="GO" id="GO:0046656">
    <property type="term" value="P:folic acid biosynthetic process"/>
    <property type="evidence" value="ECO:0007669"/>
    <property type="project" value="UniProtKB-KW"/>
</dbReference>
<name>A0A1W1C537_9ZZZZ</name>
<dbReference type="NCBIfam" id="TIGR01498">
    <property type="entry name" value="folK"/>
    <property type="match status" value="1"/>
</dbReference>
<dbReference type="PANTHER" id="PTHR43071">
    <property type="entry name" value="2-AMINO-4-HYDROXY-6-HYDROXYMETHYLDIHYDROPTERIDINE PYROPHOSPHOKINASE"/>
    <property type="match status" value="1"/>
</dbReference>
<keyword evidence="6" id="KW-0067">ATP-binding</keyword>
<dbReference type="GO" id="GO:0005524">
    <property type="term" value="F:ATP binding"/>
    <property type="evidence" value="ECO:0007669"/>
    <property type="project" value="UniProtKB-KW"/>
</dbReference>
<dbReference type="EC" id="2.7.6.3" evidence="2"/>
<evidence type="ECO:0000259" key="8">
    <source>
        <dbReference type="PROSITE" id="PS00794"/>
    </source>
</evidence>
<evidence type="ECO:0000256" key="6">
    <source>
        <dbReference type="ARBA" id="ARBA00022840"/>
    </source>
</evidence>
<keyword evidence="4" id="KW-0547">Nucleotide-binding</keyword>
<evidence type="ECO:0000256" key="3">
    <source>
        <dbReference type="ARBA" id="ARBA00022679"/>
    </source>
</evidence>
<evidence type="ECO:0000256" key="5">
    <source>
        <dbReference type="ARBA" id="ARBA00022777"/>
    </source>
</evidence>
<gene>
    <name evidence="9" type="ORF">MNB_SV-6-1899</name>
</gene>
<dbReference type="AlphaFoldDB" id="A0A1W1C537"/>
<dbReference type="Gene3D" id="3.30.70.560">
    <property type="entry name" value="7,8-Dihydro-6-hydroxymethylpterin-pyrophosphokinase HPPK"/>
    <property type="match status" value="1"/>
</dbReference>
<evidence type="ECO:0000256" key="2">
    <source>
        <dbReference type="ARBA" id="ARBA00013253"/>
    </source>
</evidence>
<dbReference type="Pfam" id="PF01288">
    <property type="entry name" value="HPPK"/>
    <property type="match status" value="1"/>
</dbReference>
<dbReference type="PROSITE" id="PS00794">
    <property type="entry name" value="HPPK"/>
    <property type="match status" value="1"/>
</dbReference>
<evidence type="ECO:0000256" key="4">
    <source>
        <dbReference type="ARBA" id="ARBA00022741"/>
    </source>
</evidence>
<dbReference type="GO" id="GO:0016301">
    <property type="term" value="F:kinase activity"/>
    <property type="evidence" value="ECO:0007669"/>
    <property type="project" value="UniProtKB-KW"/>
</dbReference>
<proteinExistence type="predicted"/>
<dbReference type="EMBL" id="FPHC01000061">
    <property type="protein sequence ID" value="SFV60844.1"/>
    <property type="molecule type" value="Genomic_DNA"/>
</dbReference>
<dbReference type="CDD" id="cd00483">
    <property type="entry name" value="HPPK"/>
    <property type="match status" value="1"/>
</dbReference>